<evidence type="ECO:0000313" key="2">
    <source>
        <dbReference type="EMBL" id="OAV61160.1"/>
    </source>
</evidence>
<dbReference type="STRING" id="1837282.A6F49_09300"/>
<keyword evidence="1" id="KW-0472">Membrane</keyword>
<proteinExistence type="predicted"/>
<name>A0A1B7LZT7_9MICC</name>
<comment type="caution">
    <text evidence="2">The sequence shown here is derived from an EMBL/GenBank/DDBJ whole genome shotgun (WGS) entry which is preliminary data.</text>
</comment>
<protein>
    <submittedName>
        <fullName evidence="2">Uncharacterized protein</fullName>
    </submittedName>
</protein>
<dbReference type="OrthoDB" id="5119036at2"/>
<sequence>MSTLSHLTSRLIKPPQQPAVTNRDLWAVAGYAAFAGVLLSPLRHYLGTPREIKRKKVEHDSFPMSTYPMFSADRKGRVTVPHVVGITSQWERIPLHYRHYGTGGLNQVRKQIARGIRRGEAANIAQRYADALAAAPRRNETDVVRVLVVRSRFRFDDYFSTTDPSDQPFRETIHAQCEVGGVAELLEEHIA</sequence>
<reference evidence="2 3" key="1">
    <citation type="submission" date="2016-04" db="EMBL/GenBank/DDBJ databases">
        <title>First whole genome shotgun sequence of the bacterium Enteractinococcus sp. strain UASWS1574.</title>
        <authorList>
            <person name="Crovadore J."/>
            <person name="Chablais R."/>
            <person name="Lefort F."/>
        </authorList>
    </citation>
    <scope>NUCLEOTIDE SEQUENCE [LARGE SCALE GENOMIC DNA]</scope>
    <source>
        <strain evidence="2 3">UASWS1574</strain>
    </source>
</reference>
<feature type="transmembrane region" description="Helical" evidence="1">
    <location>
        <begin position="25"/>
        <end position="46"/>
    </location>
</feature>
<dbReference type="EMBL" id="LXEY01000017">
    <property type="protein sequence ID" value="OAV61160.1"/>
    <property type="molecule type" value="Genomic_DNA"/>
</dbReference>
<keyword evidence="1" id="KW-0812">Transmembrane</keyword>
<evidence type="ECO:0000256" key="1">
    <source>
        <dbReference type="SAM" id="Phobius"/>
    </source>
</evidence>
<evidence type="ECO:0000313" key="3">
    <source>
        <dbReference type="Proteomes" id="UP000078292"/>
    </source>
</evidence>
<dbReference type="Proteomes" id="UP000078292">
    <property type="component" value="Unassembled WGS sequence"/>
</dbReference>
<organism evidence="2 3">
    <name type="scientific">Enteractinococcus helveticum</name>
    <dbReference type="NCBI Taxonomy" id="1837282"/>
    <lineage>
        <taxon>Bacteria</taxon>
        <taxon>Bacillati</taxon>
        <taxon>Actinomycetota</taxon>
        <taxon>Actinomycetes</taxon>
        <taxon>Micrococcales</taxon>
        <taxon>Micrococcaceae</taxon>
    </lineage>
</organism>
<keyword evidence="3" id="KW-1185">Reference proteome</keyword>
<dbReference type="AlphaFoldDB" id="A0A1B7LZT7"/>
<dbReference type="RefSeq" id="WP_052504844.1">
    <property type="nucleotide sequence ID" value="NZ_LXEY01000017.1"/>
</dbReference>
<accession>A0A1B7LZT7</accession>
<gene>
    <name evidence="2" type="ORF">A6F49_09300</name>
</gene>
<keyword evidence="1" id="KW-1133">Transmembrane helix</keyword>